<feature type="transmembrane region" description="Helical" evidence="7">
    <location>
        <begin position="397"/>
        <end position="418"/>
    </location>
</feature>
<evidence type="ECO:0000256" key="6">
    <source>
        <dbReference type="SAM" id="MobiDB-lite"/>
    </source>
</evidence>
<evidence type="ECO:0000256" key="3">
    <source>
        <dbReference type="ARBA" id="ARBA00022692"/>
    </source>
</evidence>
<dbReference type="RefSeq" id="WP_214624495.1">
    <property type="nucleotide sequence ID" value="NZ_JAHGAW010000009.1"/>
</dbReference>
<comment type="subcellular location">
    <subcellularLocation>
        <location evidence="1">Membrane</location>
        <topology evidence="1">Multi-pass membrane protein</topology>
    </subcellularLocation>
</comment>
<dbReference type="PANTHER" id="PTHR23505:SF79">
    <property type="entry name" value="PROTEIN SPINSTER"/>
    <property type="match status" value="1"/>
</dbReference>
<dbReference type="PANTHER" id="PTHR23505">
    <property type="entry name" value="SPINSTER"/>
    <property type="match status" value="1"/>
</dbReference>
<sequence length="467" mass="49774">MAGAANITMDETPPKSTGDAAPAMASGEQPWPPRKDAYYSLVVMTIVVMFTVLDRSVLALLIDPIKQDFGITDTQAALLLGAAFSLPYGICGMGIARIADRTNRRNLVAVCIAFWSACTVACGVAQGYVGLFLARIGIGIGESGYGPASWSIATDNFPREKVAFATGTYGIGAMVGTGLALFLGGTVLHLVEGIPPIDVPLIGTIRPWQWTFVVVGAPGLLWTLVVLTTKEPPRRGLVAGQKALSVPVKEVARWVFDDGRTYLAVIGGHCMKTLLSAGPATWGATFLHREFHWDLAKVGIISGAITIVVSPIAMILGGKLSEYWTRQGRNDANLRIVFFGLICSVPLMVIAPLIPNAYGVLAMNALASFIGTLGFGPGIAAFQVVTPNRMRAQVSSLSQFSTNVIAFALSPLIVALFTDYVFRDEGALKYSMVLNAALMGGLALLVVWQGLKPYARSYERAVREFAN</sequence>
<name>A0A9X1DDW5_9SPHN</name>
<accession>A0A9X1DDW5</accession>
<dbReference type="Pfam" id="PF07690">
    <property type="entry name" value="MFS_1"/>
    <property type="match status" value="1"/>
</dbReference>
<dbReference type="AlphaFoldDB" id="A0A9X1DDW5"/>
<dbReference type="Proteomes" id="UP001138757">
    <property type="component" value="Unassembled WGS sequence"/>
</dbReference>
<feature type="transmembrane region" description="Helical" evidence="7">
    <location>
        <begin position="107"/>
        <end position="126"/>
    </location>
</feature>
<keyword evidence="3 7" id="KW-0812">Transmembrane</keyword>
<feature type="transmembrane region" description="Helical" evidence="7">
    <location>
        <begin position="336"/>
        <end position="354"/>
    </location>
</feature>
<gene>
    <name evidence="9" type="ORF">KK488_14920</name>
</gene>
<keyword evidence="5 7" id="KW-0472">Membrane</keyword>
<feature type="transmembrane region" description="Helical" evidence="7">
    <location>
        <begin position="430"/>
        <end position="451"/>
    </location>
</feature>
<evidence type="ECO:0000256" key="2">
    <source>
        <dbReference type="ARBA" id="ARBA00022448"/>
    </source>
</evidence>
<keyword evidence="10" id="KW-1185">Reference proteome</keyword>
<dbReference type="EMBL" id="JAHGAW010000009">
    <property type="protein sequence ID" value="MBT2188246.1"/>
    <property type="molecule type" value="Genomic_DNA"/>
</dbReference>
<keyword evidence="4 7" id="KW-1133">Transmembrane helix</keyword>
<feature type="domain" description="Major facilitator superfamily (MFS) profile" evidence="8">
    <location>
        <begin position="40"/>
        <end position="455"/>
    </location>
</feature>
<dbReference type="SUPFAM" id="SSF103473">
    <property type="entry name" value="MFS general substrate transporter"/>
    <property type="match status" value="1"/>
</dbReference>
<dbReference type="InterPro" id="IPR044770">
    <property type="entry name" value="MFS_spinster-like"/>
</dbReference>
<feature type="transmembrane region" description="Helical" evidence="7">
    <location>
        <begin position="360"/>
        <end position="385"/>
    </location>
</feature>
<evidence type="ECO:0000256" key="5">
    <source>
        <dbReference type="ARBA" id="ARBA00023136"/>
    </source>
</evidence>
<evidence type="ECO:0000256" key="4">
    <source>
        <dbReference type="ARBA" id="ARBA00022989"/>
    </source>
</evidence>
<feature type="region of interest" description="Disordered" evidence="6">
    <location>
        <begin position="1"/>
        <end position="28"/>
    </location>
</feature>
<evidence type="ECO:0000256" key="1">
    <source>
        <dbReference type="ARBA" id="ARBA00004141"/>
    </source>
</evidence>
<evidence type="ECO:0000256" key="7">
    <source>
        <dbReference type="SAM" id="Phobius"/>
    </source>
</evidence>
<dbReference type="InterPro" id="IPR011701">
    <property type="entry name" value="MFS"/>
</dbReference>
<feature type="transmembrane region" description="Helical" evidence="7">
    <location>
        <begin position="208"/>
        <end position="227"/>
    </location>
</feature>
<evidence type="ECO:0000313" key="9">
    <source>
        <dbReference type="EMBL" id="MBT2188246.1"/>
    </source>
</evidence>
<dbReference type="PROSITE" id="PS50850">
    <property type="entry name" value="MFS"/>
    <property type="match status" value="1"/>
</dbReference>
<dbReference type="GO" id="GO:0022857">
    <property type="term" value="F:transmembrane transporter activity"/>
    <property type="evidence" value="ECO:0007669"/>
    <property type="project" value="InterPro"/>
</dbReference>
<evidence type="ECO:0000259" key="8">
    <source>
        <dbReference type="PROSITE" id="PS50850"/>
    </source>
</evidence>
<evidence type="ECO:0000313" key="10">
    <source>
        <dbReference type="Proteomes" id="UP001138757"/>
    </source>
</evidence>
<feature type="transmembrane region" description="Helical" evidence="7">
    <location>
        <begin position="162"/>
        <end position="188"/>
    </location>
</feature>
<dbReference type="CDD" id="cd17328">
    <property type="entry name" value="MFS_spinster_like"/>
    <property type="match status" value="1"/>
</dbReference>
<reference evidence="9" key="1">
    <citation type="submission" date="2021-05" db="EMBL/GenBank/DDBJ databases">
        <title>Genome of Sphingobium sp. strain.</title>
        <authorList>
            <person name="Fan R."/>
        </authorList>
    </citation>
    <scope>NUCLEOTIDE SEQUENCE</scope>
    <source>
        <strain evidence="9">H33</strain>
    </source>
</reference>
<proteinExistence type="predicted"/>
<protein>
    <submittedName>
        <fullName evidence="9">MFS transporter</fullName>
    </submittedName>
</protein>
<keyword evidence="2" id="KW-0813">Transport</keyword>
<dbReference type="Gene3D" id="1.20.1250.20">
    <property type="entry name" value="MFS general substrate transporter like domains"/>
    <property type="match status" value="2"/>
</dbReference>
<feature type="transmembrane region" description="Helical" evidence="7">
    <location>
        <begin position="132"/>
        <end position="150"/>
    </location>
</feature>
<comment type="caution">
    <text evidence="9">The sequence shown here is derived from an EMBL/GenBank/DDBJ whole genome shotgun (WGS) entry which is preliminary data.</text>
</comment>
<feature type="transmembrane region" description="Helical" evidence="7">
    <location>
        <begin position="38"/>
        <end position="62"/>
    </location>
</feature>
<feature type="transmembrane region" description="Helical" evidence="7">
    <location>
        <begin position="262"/>
        <end position="283"/>
    </location>
</feature>
<dbReference type="InterPro" id="IPR036259">
    <property type="entry name" value="MFS_trans_sf"/>
</dbReference>
<feature type="transmembrane region" description="Helical" evidence="7">
    <location>
        <begin position="295"/>
        <end position="316"/>
    </location>
</feature>
<dbReference type="InterPro" id="IPR020846">
    <property type="entry name" value="MFS_dom"/>
</dbReference>
<dbReference type="GO" id="GO:0016020">
    <property type="term" value="C:membrane"/>
    <property type="evidence" value="ECO:0007669"/>
    <property type="project" value="UniProtKB-SubCell"/>
</dbReference>
<organism evidence="9 10">
    <name type="scientific">Sphingobium nicotianae</name>
    <dbReference type="NCBI Taxonomy" id="2782607"/>
    <lineage>
        <taxon>Bacteria</taxon>
        <taxon>Pseudomonadati</taxon>
        <taxon>Pseudomonadota</taxon>
        <taxon>Alphaproteobacteria</taxon>
        <taxon>Sphingomonadales</taxon>
        <taxon>Sphingomonadaceae</taxon>
        <taxon>Sphingobium</taxon>
    </lineage>
</organism>
<feature type="transmembrane region" description="Helical" evidence="7">
    <location>
        <begin position="74"/>
        <end position="95"/>
    </location>
</feature>